<dbReference type="Proteomes" id="UP000282574">
    <property type="component" value="Unassembled WGS sequence"/>
</dbReference>
<dbReference type="RefSeq" id="WP_015156636.1">
    <property type="nucleotide sequence ID" value="NZ_JAVKZF010000003.1"/>
</dbReference>
<reference evidence="2 3" key="1">
    <citation type="journal article" date="2019" name="Genome Biol. Evol.">
        <title>Day and night: Metabolic profiles and evolutionary relationships of six axenic non-marine cyanobacteria.</title>
        <authorList>
            <person name="Will S.E."/>
            <person name="Henke P."/>
            <person name="Boedeker C."/>
            <person name="Huang S."/>
            <person name="Brinkmann H."/>
            <person name="Rohde M."/>
            <person name="Jarek M."/>
            <person name="Friedl T."/>
            <person name="Seufert S."/>
            <person name="Schumacher M."/>
            <person name="Overmann J."/>
            <person name="Neumann-Schaal M."/>
            <person name="Petersen J."/>
        </authorList>
    </citation>
    <scope>NUCLEOTIDE SEQUENCE [LARGE SCALE GENOMIC DNA]</scope>
    <source>
        <strain evidence="2 3">SAG 39.79</strain>
    </source>
</reference>
<dbReference type="NCBIfam" id="TIGR03798">
    <property type="entry name" value="leader_Nif11"/>
    <property type="match status" value="1"/>
</dbReference>
<protein>
    <recommendedName>
        <fullName evidence="1">Nif11 domain-containing protein</fullName>
    </recommendedName>
</protein>
<dbReference type="InterPro" id="IPR022516">
    <property type="entry name" value="CHP03798_Ocin"/>
</dbReference>
<dbReference type="Pfam" id="PF07862">
    <property type="entry name" value="Nif11"/>
    <property type="match status" value="1"/>
</dbReference>
<evidence type="ECO:0000313" key="3">
    <source>
        <dbReference type="Proteomes" id="UP000282574"/>
    </source>
</evidence>
<sequence length="77" mass="8672">MTQEHAARFFKAVLQDDALQARLKATTEPEAFIQIASERGYKFTVAELDAQISKLTPEEMAAVINPGISPRRRLMPR</sequence>
<organism evidence="2 3">
    <name type="scientific">Chroococcidiopsis cubana SAG 39.79</name>
    <dbReference type="NCBI Taxonomy" id="388085"/>
    <lineage>
        <taxon>Bacteria</taxon>
        <taxon>Bacillati</taxon>
        <taxon>Cyanobacteriota</taxon>
        <taxon>Cyanophyceae</taxon>
        <taxon>Chroococcidiopsidales</taxon>
        <taxon>Chroococcidiopsidaceae</taxon>
        <taxon>Chroococcidiopsis</taxon>
    </lineage>
</organism>
<evidence type="ECO:0000313" key="2">
    <source>
        <dbReference type="EMBL" id="RUT13454.1"/>
    </source>
</evidence>
<proteinExistence type="predicted"/>
<gene>
    <name evidence="2" type="ORF">DSM107010_14090</name>
</gene>
<feature type="domain" description="Nif11" evidence="1">
    <location>
        <begin position="1"/>
        <end position="48"/>
    </location>
</feature>
<comment type="caution">
    <text evidence="2">The sequence shown here is derived from an EMBL/GenBank/DDBJ whole genome shotgun (WGS) entry which is preliminary data.</text>
</comment>
<name>A0AB37UQB9_9CYAN</name>
<keyword evidence="3" id="KW-1185">Reference proteome</keyword>
<dbReference type="EMBL" id="RSCK01000007">
    <property type="protein sequence ID" value="RUT13454.1"/>
    <property type="molecule type" value="Genomic_DNA"/>
</dbReference>
<dbReference type="InterPro" id="IPR012903">
    <property type="entry name" value="Nif11"/>
</dbReference>
<evidence type="ECO:0000259" key="1">
    <source>
        <dbReference type="Pfam" id="PF07862"/>
    </source>
</evidence>
<dbReference type="AlphaFoldDB" id="A0AB37UQB9"/>
<accession>A0AB37UQB9</accession>